<dbReference type="RefSeq" id="WP_127016795.1">
    <property type="nucleotide sequence ID" value="NZ_CP016379.1"/>
</dbReference>
<name>A0A3S9SYV4_9FIRM</name>
<dbReference type="EMBL" id="CP016379">
    <property type="protein sequence ID" value="AZR73454.1"/>
    <property type="molecule type" value="Genomic_DNA"/>
</dbReference>
<dbReference type="KEGG" id="aft:BBF96_08700"/>
<dbReference type="Pfam" id="PF03795">
    <property type="entry name" value="YCII"/>
    <property type="match status" value="1"/>
</dbReference>
<reference evidence="3 4" key="1">
    <citation type="submission" date="2016-07" db="EMBL/GenBank/DDBJ databases">
        <title>Genome and transcriptome analysis of iron-reducing fermentative bacteria Anoxybacter fermentans.</title>
        <authorList>
            <person name="Zeng X."/>
            <person name="Shao Z."/>
        </authorList>
    </citation>
    <scope>NUCLEOTIDE SEQUENCE [LARGE SCALE GENOMIC DNA]</scope>
    <source>
        <strain evidence="3 4">DY22613</strain>
    </source>
</reference>
<proteinExistence type="inferred from homology"/>
<accession>A0A3S9SYV4</accession>
<gene>
    <name evidence="3" type="ORF">BBF96_08700</name>
</gene>
<keyword evidence="4" id="KW-1185">Reference proteome</keyword>
<dbReference type="PANTHER" id="PTHR37828">
    <property type="entry name" value="GSR2449 PROTEIN"/>
    <property type="match status" value="1"/>
</dbReference>
<feature type="domain" description="YCII-related" evidence="2">
    <location>
        <begin position="26"/>
        <end position="86"/>
    </location>
</feature>
<protein>
    <recommendedName>
        <fullName evidence="2">YCII-related domain-containing protein</fullName>
    </recommendedName>
</protein>
<evidence type="ECO:0000256" key="1">
    <source>
        <dbReference type="ARBA" id="ARBA00007689"/>
    </source>
</evidence>
<comment type="similarity">
    <text evidence="1">Belongs to the YciI family.</text>
</comment>
<evidence type="ECO:0000259" key="2">
    <source>
        <dbReference type="Pfam" id="PF03795"/>
    </source>
</evidence>
<dbReference type="Proteomes" id="UP000267250">
    <property type="component" value="Chromosome"/>
</dbReference>
<organism evidence="3 4">
    <name type="scientific">Anoxybacter fermentans</name>
    <dbReference type="NCBI Taxonomy" id="1323375"/>
    <lineage>
        <taxon>Bacteria</taxon>
        <taxon>Bacillati</taxon>
        <taxon>Bacillota</taxon>
        <taxon>Clostridia</taxon>
        <taxon>Halanaerobiales</taxon>
        <taxon>Anoxybacter</taxon>
    </lineage>
</organism>
<evidence type="ECO:0000313" key="4">
    <source>
        <dbReference type="Proteomes" id="UP000267250"/>
    </source>
</evidence>
<dbReference type="AlphaFoldDB" id="A0A3S9SYV4"/>
<dbReference type="Gene3D" id="3.30.70.1060">
    <property type="entry name" value="Dimeric alpha+beta barrel"/>
    <property type="match status" value="1"/>
</dbReference>
<dbReference type="OrthoDB" id="162319at2"/>
<dbReference type="PANTHER" id="PTHR37828:SF1">
    <property type="entry name" value="YCII-RELATED DOMAIN-CONTAINING PROTEIN"/>
    <property type="match status" value="1"/>
</dbReference>
<sequence>MKKGDKLFVRIDYRIEGTEFGPTDFDDHINYIKDIASERYCIGGGFCNKDGGMIIFEAKNLEEAKQIADNDPLMKRNLYKYELFEWDLVVLSKEIQKKA</sequence>
<dbReference type="SUPFAM" id="SSF54909">
    <property type="entry name" value="Dimeric alpha+beta barrel"/>
    <property type="match status" value="1"/>
</dbReference>
<evidence type="ECO:0000313" key="3">
    <source>
        <dbReference type="EMBL" id="AZR73454.1"/>
    </source>
</evidence>
<dbReference type="InterPro" id="IPR011008">
    <property type="entry name" value="Dimeric_a/b-barrel"/>
</dbReference>
<dbReference type="InterPro" id="IPR005545">
    <property type="entry name" value="YCII"/>
</dbReference>